<organism evidence="1 2">
    <name type="scientific">Tritonibacter litoralis</name>
    <dbReference type="NCBI Taxonomy" id="2662264"/>
    <lineage>
        <taxon>Bacteria</taxon>
        <taxon>Pseudomonadati</taxon>
        <taxon>Pseudomonadota</taxon>
        <taxon>Alphaproteobacteria</taxon>
        <taxon>Rhodobacterales</taxon>
        <taxon>Paracoccaceae</taxon>
        <taxon>Tritonibacter</taxon>
    </lineage>
</organism>
<dbReference type="AlphaFoldDB" id="A0A843YIW9"/>
<gene>
    <name evidence="1" type="ORF">GFB49_11590</name>
</gene>
<keyword evidence="2" id="KW-1185">Reference proteome</keyword>
<protein>
    <submittedName>
        <fullName evidence="1">DUF1441 family protein</fullName>
    </submittedName>
</protein>
<dbReference type="EMBL" id="WIBF01000006">
    <property type="protein sequence ID" value="MQQ09099.1"/>
    <property type="molecule type" value="Genomic_DNA"/>
</dbReference>
<comment type="caution">
    <text evidence="1">The sequence shown here is derived from an EMBL/GenBank/DDBJ whole genome shotgun (WGS) entry which is preliminary data.</text>
</comment>
<proteinExistence type="predicted"/>
<dbReference type="InterPro" id="IPR036388">
    <property type="entry name" value="WH-like_DNA-bd_sf"/>
</dbReference>
<evidence type="ECO:0000313" key="1">
    <source>
        <dbReference type="EMBL" id="MQQ09099.1"/>
    </source>
</evidence>
<dbReference type="Proteomes" id="UP000444174">
    <property type="component" value="Unassembled WGS sequence"/>
</dbReference>
<accession>A0A843YIW9</accession>
<sequence length="213" mass="23176">MTDQTQDLRELTSVEVELVETHPLPEGVPDALVNKAQLEVGLGVSGTTISNWLRRPDNPLPFEDAGTNGRSYQFRLSVAFAWMKAMRAEEESAKAAGDAATAQLSMALLGGESAAGSSGKMSLSDQRKLIELEALRRVEATNRRELVWMDDVVAAFEAYNETVRDALDALPDKLARALGLEGRDLEKVERVCDDVLEGAESKIGELIDNGESE</sequence>
<name>A0A843YIW9_9RHOB</name>
<dbReference type="Gene3D" id="1.10.10.10">
    <property type="entry name" value="Winged helix-like DNA-binding domain superfamily/Winged helix DNA-binding domain"/>
    <property type="match status" value="1"/>
</dbReference>
<dbReference type="RefSeq" id="WP_153216042.1">
    <property type="nucleotide sequence ID" value="NZ_WIBF01000006.1"/>
</dbReference>
<reference evidence="1 2" key="1">
    <citation type="submission" date="2019-10" db="EMBL/GenBank/DDBJ databases">
        <title>Epibacterium sp. nov., isolated from seawater.</title>
        <authorList>
            <person name="Zhang X."/>
            <person name="Li N."/>
        </authorList>
    </citation>
    <scope>NUCLEOTIDE SEQUENCE [LARGE SCALE GENOMIC DNA]</scope>
    <source>
        <strain evidence="1 2">SM1979</strain>
    </source>
</reference>
<evidence type="ECO:0000313" key="2">
    <source>
        <dbReference type="Proteomes" id="UP000444174"/>
    </source>
</evidence>